<comment type="caution">
    <text evidence="3">The sequence shown here is derived from an EMBL/GenBank/DDBJ whole genome shotgun (WGS) entry which is preliminary data.</text>
</comment>
<evidence type="ECO:0000256" key="1">
    <source>
        <dbReference type="ARBA" id="ARBA00022723"/>
    </source>
</evidence>
<dbReference type="Gene3D" id="3.10.180.10">
    <property type="entry name" value="2,3-Dihydroxybiphenyl 1,2-Dioxygenase, domain 1"/>
    <property type="match status" value="1"/>
</dbReference>
<evidence type="ECO:0000313" key="3">
    <source>
        <dbReference type="EMBL" id="OQN99468.1"/>
    </source>
</evidence>
<dbReference type="EMBL" id="NAJO01000040">
    <property type="protein sequence ID" value="OQN99468.1"/>
    <property type="molecule type" value="Genomic_DNA"/>
</dbReference>
<feature type="domain" description="VOC" evidence="2">
    <location>
        <begin position="11"/>
        <end position="103"/>
    </location>
</feature>
<accession>A0A1V8SK02</accession>
<proteinExistence type="predicted"/>
<protein>
    <recommendedName>
        <fullName evidence="2">VOC domain-containing protein</fullName>
    </recommendedName>
</protein>
<dbReference type="PROSITE" id="PS00934">
    <property type="entry name" value="GLYOXALASE_I_1"/>
    <property type="match status" value="1"/>
</dbReference>
<evidence type="ECO:0000313" key="4">
    <source>
        <dbReference type="Proteomes" id="UP000192596"/>
    </source>
</evidence>
<evidence type="ECO:0000259" key="2">
    <source>
        <dbReference type="PROSITE" id="PS51819"/>
    </source>
</evidence>
<sequence length="103" mass="11398">MSSTSAFAVKSLDHVVLTVKDIQATINFYTQHLGMTHEVFRSNDTERQFGSQKINLHLSGHEFEPKAATVQPGSGDLCFITEHPIDEVLGAWKTAGLEILKKT</sequence>
<dbReference type="InterPro" id="IPR029068">
    <property type="entry name" value="Glyas_Bleomycin-R_OHBP_Dase"/>
</dbReference>
<dbReference type="STRING" id="1507870.A0A1V8SK02"/>
<dbReference type="Pfam" id="PF00903">
    <property type="entry name" value="Glyoxalase"/>
    <property type="match status" value="1"/>
</dbReference>
<reference evidence="4" key="1">
    <citation type="submission" date="2017-03" db="EMBL/GenBank/DDBJ databases">
        <title>Genomes of endolithic fungi from Antarctica.</title>
        <authorList>
            <person name="Coleine C."/>
            <person name="Masonjones S."/>
            <person name="Stajich J.E."/>
        </authorList>
    </citation>
    <scope>NUCLEOTIDE SEQUENCE [LARGE SCALE GENOMIC DNA]</scope>
    <source>
        <strain evidence="4">CCFEE 5527</strain>
    </source>
</reference>
<dbReference type="Proteomes" id="UP000192596">
    <property type="component" value="Unassembled WGS sequence"/>
</dbReference>
<dbReference type="InParanoid" id="A0A1V8SK02"/>
<dbReference type="GO" id="GO:0004462">
    <property type="term" value="F:lactoylglutathione lyase activity"/>
    <property type="evidence" value="ECO:0007669"/>
    <property type="project" value="InterPro"/>
</dbReference>
<keyword evidence="1" id="KW-0479">Metal-binding</keyword>
<name>A0A1V8SK02_9PEZI</name>
<gene>
    <name evidence="3" type="ORF">B0A48_14446</name>
</gene>
<dbReference type="OrthoDB" id="5371818at2759"/>
<dbReference type="InterPro" id="IPR018146">
    <property type="entry name" value="Glyoxalase_1_CS"/>
</dbReference>
<dbReference type="InterPro" id="IPR037523">
    <property type="entry name" value="VOC_core"/>
</dbReference>
<dbReference type="GO" id="GO:0046872">
    <property type="term" value="F:metal ion binding"/>
    <property type="evidence" value="ECO:0007669"/>
    <property type="project" value="UniProtKB-KW"/>
</dbReference>
<dbReference type="AlphaFoldDB" id="A0A1V8SK02"/>
<dbReference type="PROSITE" id="PS51819">
    <property type="entry name" value="VOC"/>
    <property type="match status" value="1"/>
</dbReference>
<keyword evidence="4" id="KW-1185">Reference proteome</keyword>
<organism evidence="3 4">
    <name type="scientific">Cryoendolithus antarcticus</name>
    <dbReference type="NCBI Taxonomy" id="1507870"/>
    <lineage>
        <taxon>Eukaryota</taxon>
        <taxon>Fungi</taxon>
        <taxon>Dikarya</taxon>
        <taxon>Ascomycota</taxon>
        <taxon>Pezizomycotina</taxon>
        <taxon>Dothideomycetes</taxon>
        <taxon>Dothideomycetidae</taxon>
        <taxon>Cladosporiales</taxon>
        <taxon>Cladosporiaceae</taxon>
        <taxon>Cryoendolithus</taxon>
    </lineage>
</organism>
<dbReference type="SUPFAM" id="SSF54593">
    <property type="entry name" value="Glyoxalase/Bleomycin resistance protein/Dihydroxybiphenyl dioxygenase"/>
    <property type="match status" value="1"/>
</dbReference>
<dbReference type="InterPro" id="IPR004360">
    <property type="entry name" value="Glyas_Fos-R_dOase_dom"/>
</dbReference>